<name>A0A9P9FPT6_9HYPO</name>
<dbReference type="EMBL" id="JAGMUV010000002">
    <property type="protein sequence ID" value="KAH7171346.1"/>
    <property type="molecule type" value="Genomic_DNA"/>
</dbReference>
<dbReference type="Proteomes" id="UP000738349">
    <property type="component" value="Unassembled WGS sequence"/>
</dbReference>
<feature type="compositionally biased region" description="Low complexity" evidence="1">
    <location>
        <begin position="81"/>
        <end position="105"/>
    </location>
</feature>
<accession>A0A9P9FPT6</accession>
<feature type="region of interest" description="Disordered" evidence="1">
    <location>
        <begin position="80"/>
        <end position="111"/>
    </location>
</feature>
<proteinExistence type="predicted"/>
<feature type="compositionally biased region" description="Polar residues" evidence="1">
    <location>
        <begin position="233"/>
        <end position="242"/>
    </location>
</feature>
<dbReference type="OrthoDB" id="5073603at2759"/>
<reference evidence="2" key="1">
    <citation type="journal article" date="2021" name="Nat. Commun.">
        <title>Genetic determinants of endophytism in the Arabidopsis root mycobiome.</title>
        <authorList>
            <person name="Mesny F."/>
            <person name="Miyauchi S."/>
            <person name="Thiergart T."/>
            <person name="Pickel B."/>
            <person name="Atanasova L."/>
            <person name="Karlsson M."/>
            <person name="Huettel B."/>
            <person name="Barry K.W."/>
            <person name="Haridas S."/>
            <person name="Chen C."/>
            <person name="Bauer D."/>
            <person name="Andreopoulos W."/>
            <person name="Pangilinan J."/>
            <person name="LaButti K."/>
            <person name="Riley R."/>
            <person name="Lipzen A."/>
            <person name="Clum A."/>
            <person name="Drula E."/>
            <person name="Henrissat B."/>
            <person name="Kohler A."/>
            <person name="Grigoriev I.V."/>
            <person name="Martin F.M."/>
            <person name="Hacquard S."/>
        </authorList>
    </citation>
    <scope>NUCLEOTIDE SEQUENCE</scope>
    <source>
        <strain evidence="2">MPI-CAGE-AT-0147</strain>
    </source>
</reference>
<feature type="compositionally biased region" description="Polar residues" evidence="1">
    <location>
        <begin position="1"/>
        <end position="12"/>
    </location>
</feature>
<evidence type="ECO:0000313" key="2">
    <source>
        <dbReference type="EMBL" id="KAH7171346.1"/>
    </source>
</evidence>
<organism evidence="2 3">
    <name type="scientific">Dactylonectria macrodidyma</name>
    <dbReference type="NCBI Taxonomy" id="307937"/>
    <lineage>
        <taxon>Eukaryota</taxon>
        <taxon>Fungi</taxon>
        <taxon>Dikarya</taxon>
        <taxon>Ascomycota</taxon>
        <taxon>Pezizomycotina</taxon>
        <taxon>Sordariomycetes</taxon>
        <taxon>Hypocreomycetidae</taxon>
        <taxon>Hypocreales</taxon>
        <taxon>Nectriaceae</taxon>
        <taxon>Dactylonectria</taxon>
    </lineage>
</organism>
<gene>
    <name evidence="2" type="ORF">EDB81DRAFT_877342</name>
</gene>
<dbReference type="AlphaFoldDB" id="A0A9P9FPT6"/>
<protein>
    <submittedName>
        <fullName evidence="2">Uncharacterized protein</fullName>
    </submittedName>
</protein>
<feature type="region of interest" description="Disordered" evidence="1">
    <location>
        <begin position="229"/>
        <end position="263"/>
    </location>
</feature>
<comment type="caution">
    <text evidence="2">The sequence shown here is derived from an EMBL/GenBank/DDBJ whole genome shotgun (WGS) entry which is preliminary data.</text>
</comment>
<evidence type="ECO:0000256" key="1">
    <source>
        <dbReference type="SAM" id="MobiDB-lite"/>
    </source>
</evidence>
<sequence>MAETNRSSSSPSEYMPLYTIPRSEPSTYNLAELADAQSSSNSSGGSSYTLCNHTNCDCAAQQQPHMSSLPVSRPQDLRVRSAPAPQLAPWSSAASQPQQEAATSSGSTGSNMYRTWHVAEYNMEYAAWRAIERRRIASANSDDSDRGWWSWFPCFPCPSSSRPTSIALDNRPQGESRRASPSQEPVSARMAIPTPRNDGNDERVTSDAAESHTMDITCSVSRYVIKFPERQDQATTAGSSSRHQGRAVTVETAVDSGEEQDEDVVVAEERVAAA</sequence>
<feature type="compositionally biased region" description="Basic and acidic residues" evidence="1">
    <location>
        <begin position="198"/>
        <end position="209"/>
    </location>
</feature>
<keyword evidence="3" id="KW-1185">Reference proteome</keyword>
<feature type="region of interest" description="Disordered" evidence="1">
    <location>
        <begin position="1"/>
        <end position="21"/>
    </location>
</feature>
<evidence type="ECO:0000313" key="3">
    <source>
        <dbReference type="Proteomes" id="UP000738349"/>
    </source>
</evidence>
<feature type="region of interest" description="Disordered" evidence="1">
    <location>
        <begin position="162"/>
        <end position="209"/>
    </location>
</feature>